<comment type="caution">
    <text evidence="3">The sequence shown here is derived from an EMBL/GenBank/DDBJ whole genome shotgun (WGS) entry which is preliminary data.</text>
</comment>
<proteinExistence type="predicted"/>
<dbReference type="InterPro" id="IPR001173">
    <property type="entry name" value="Glyco_trans_2-like"/>
</dbReference>
<dbReference type="PANTHER" id="PTHR43685:SF3">
    <property type="entry name" value="SLR2126 PROTEIN"/>
    <property type="match status" value="1"/>
</dbReference>
<feature type="transmembrane region" description="Helical" evidence="1">
    <location>
        <begin position="768"/>
        <end position="788"/>
    </location>
</feature>
<feature type="transmembrane region" description="Helical" evidence="1">
    <location>
        <begin position="406"/>
        <end position="427"/>
    </location>
</feature>
<evidence type="ECO:0000313" key="3">
    <source>
        <dbReference type="EMBL" id="NEG69314.1"/>
    </source>
</evidence>
<feature type="domain" description="Glycosyltransferase 2-like" evidence="2">
    <location>
        <begin position="126"/>
        <end position="338"/>
    </location>
</feature>
<dbReference type="Gene3D" id="3.90.550.10">
    <property type="entry name" value="Spore Coat Polysaccharide Biosynthesis Protein SpsA, Chain A"/>
    <property type="match status" value="1"/>
</dbReference>
<dbReference type="Pfam" id="PF13632">
    <property type="entry name" value="Glyco_trans_2_3"/>
    <property type="match status" value="1"/>
</dbReference>
<dbReference type="PANTHER" id="PTHR43685">
    <property type="entry name" value="GLYCOSYLTRANSFERASE"/>
    <property type="match status" value="1"/>
</dbReference>
<dbReference type="GO" id="GO:0016740">
    <property type="term" value="F:transferase activity"/>
    <property type="evidence" value="ECO:0007669"/>
    <property type="project" value="UniProtKB-KW"/>
</dbReference>
<reference evidence="3 4" key="1">
    <citation type="submission" date="2019-09" db="EMBL/GenBank/DDBJ databases">
        <title>Phylogenetic characterization of a novel taxon of the genus Bifidobacterium: Bifidobacterium choloepi sp. nov.</title>
        <authorList>
            <person name="Modesto M."/>
            <person name="Satti M."/>
        </authorList>
    </citation>
    <scope>NUCLEOTIDE SEQUENCE [LARGE SCALE GENOMIC DNA]</scope>
    <source>
        <strain evidence="3 4">BRDM6</strain>
    </source>
</reference>
<dbReference type="RefSeq" id="WP_163226900.1">
    <property type="nucleotide sequence ID" value="NZ_VYSG01000001.1"/>
</dbReference>
<feature type="transmembrane region" description="Helical" evidence="1">
    <location>
        <begin position="624"/>
        <end position="646"/>
    </location>
</feature>
<keyword evidence="1" id="KW-0472">Membrane</keyword>
<feature type="transmembrane region" description="Helical" evidence="1">
    <location>
        <begin position="477"/>
        <end position="503"/>
    </location>
</feature>
<keyword evidence="1" id="KW-1133">Transmembrane helix</keyword>
<gene>
    <name evidence="3" type="ORF">F6S87_01470</name>
</gene>
<evidence type="ECO:0000313" key="4">
    <source>
        <dbReference type="Proteomes" id="UP000469292"/>
    </source>
</evidence>
<feature type="transmembrane region" description="Helical" evidence="1">
    <location>
        <begin position="524"/>
        <end position="543"/>
    </location>
</feature>
<evidence type="ECO:0000259" key="2">
    <source>
        <dbReference type="Pfam" id="PF13632"/>
    </source>
</evidence>
<dbReference type="Proteomes" id="UP000469292">
    <property type="component" value="Unassembled WGS sequence"/>
</dbReference>
<organism evidence="3 4">
    <name type="scientific">Bifidobacterium choloepi</name>
    <dbReference type="NCBI Taxonomy" id="2614131"/>
    <lineage>
        <taxon>Bacteria</taxon>
        <taxon>Bacillati</taxon>
        <taxon>Actinomycetota</taxon>
        <taxon>Actinomycetes</taxon>
        <taxon>Bifidobacteriales</taxon>
        <taxon>Bifidobacteriaceae</taxon>
        <taxon>Bifidobacterium</taxon>
    </lineage>
</organism>
<feature type="transmembrane region" description="Helical" evidence="1">
    <location>
        <begin position="580"/>
        <end position="596"/>
    </location>
</feature>
<feature type="transmembrane region" description="Helical" evidence="1">
    <location>
        <begin position="735"/>
        <end position="756"/>
    </location>
</feature>
<dbReference type="InterPro" id="IPR029044">
    <property type="entry name" value="Nucleotide-diphossugar_trans"/>
</dbReference>
<dbReference type="AlphaFoldDB" id="A0A6I5NCX2"/>
<feature type="transmembrane region" description="Helical" evidence="1">
    <location>
        <begin position="1001"/>
        <end position="1018"/>
    </location>
</feature>
<name>A0A6I5NCX2_9BIFI</name>
<keyword evidence="1" id="KW-0812">Transmembrane</keyword>
<dbReference type="InterPro" id="IPR050834">
    <property type="entry name" value="Glycosyltransf_2"/>
</dbReference>
<dbReference type="EMBL" id="VYSG01000001">
    <property type="protein sequence ID" value="NEG69314.1"/>
    <property type="molecule type" value="Genomic_DNA"/>
</dbReference>
<accession>A0A6I5NCX2</accession>
<sequence>MNLTGSSEIQRLVGETLAVEPYARAQRVEEKVTAVVTVEQDMRYLPATLRAILSQTVLPGTVVIADCSGQTLQSVRTVVDVACAGAAPASLSVQIVKVAQARSFGDAVAKAVRNAQVDTSSRTLWLLHDDSRPADDHCLESLLDAWNNTPTAAVLGAKQLDWEGEHLHNVGAYAYRHGLRTLVVDGEPDQQQYDGRQDVYAVSLAGALIPDHTLASVHGVNPWFTTYRESADFCRRLCLNGKRVVVVPSARIAHRRARYEGVRTADGKPLDDADAIDTSMPVLAASQKYFYTDFAAGWWPLAWILRLVVCLCDAVRQLFRKMPYRGWCMLCMPWIALFNIPGALTARHRMGQQTRVGRRDIGQLVADHHQIAAWKAATREYEDQRTQVLLSPLARAHLRRQRIRRWTYALLAALVAFAVVVAVYWQLFRTAWSADVSLYSDTLLPTGATWDQLVASATTPWVFGTTGTGIPAPPTPWLLVLMVVSAVTGGHVALAVTLLFFLAAPAMTLSFWALAGVVTRSNPVRVLGALAWFALALGTGMFAQADVAMLTVFVFMPAAFAFVFKAVGMYRTEQPVNPRASVQAAALAALLFMPVVAAEPQLLLALVVIFVAFLVFVRRHRMMLVLIPFPAAFALAPTIVNAIRYAGDGMWRQLFGDVTVPLASVDGTPAVRNLTAIVAAVFGMDTGGDDLLAAGWTSTDTVRVVLILVLLAVLAVVAIVALLRPSLFRASHILWTVIVCGILLAMVSGAVAVAASGTGSVAGSTMPGLSLAFAGLICCVCMMAGPAVKAFTPLTDRGARKFHGAAVGRLLISVALAAVTFLCACNGYANAELYGIGVSGSGLPMVAQQYLSQNPDRRVLALAAESNNTVAYTVMRTGRGDLIDSSAAQRVRIAFGNETNTENDELAAIAGKLLANADADAIQDLSDLGFGGIYVVAGNGDDISSKATDQLVANITSSTGTQSVVDNDDGVYYRLTLSSYADQKIDVGWQMRTQSSPWRAAWLWCLVIVTALYIVVAIPRRHTPTAAIDGTSDEGEEA</sequence>
<dbReference type="SUPFAM" id="SSF53448">
    <property type="entry name" value="Nucleotide-diphospho-sugar transferases"/>
    <property type="match status" value="1"/>
</dbReference>
<feature type="transmembrane region" description="Helical" evidence="1">
    <location>
        <begin position="602"/>
        <end position="617"/>
    </location>
</feature>
<keyword evidence="4" id="KW-1185">Reference proteome</keyword>
<feature type="transmembrane region" description="Helical" evidence="1">
    <location>
        <begin position="704"/>
        <end position="723"/>
    </location>
</feature>
<protein>
    <submittedName>
        <fullName evidence="3">Glycosyltransferase</fullName>
    </submittedName>
</protein>
<feature type="transmembrane region" description="Helical" evidence="1">
    <location>
        <begin position="549"/>
        <end position="568"/>
    </location>
</feature>
<evidence type="ECO:0000256" key="1">
    <source>
        <dbReference type="SAM" id="Phobius"/>
    </source>
</evidence>
<keyword evidence="3" id="KW-0808">Transferase</keyword>